<evidence type="ECO:0000313" key="3">
    <source>
        <dbReference type="Proteomes" id="UP000002051"/>
    </source>
</evidence>
<dbReference type="PaxDb" id="3880-AES72299"/>
<organism evidence="1 3">
    <name type="scientific">Medicago truncatula</name>
    <name type="common">Barrel medic</name>
    <name type="synonym">Medicago tribuloides</name>
    <dbReference type="NCBI Taxonomy" id="3880"/>
    <lineage>
        <taxon>Eukaryota</taxon>
        <taxon>Viridiplantae</taxon>
        <taxon>Streptophyta</taxon>
        <taxon>Embryophyta</taxon>
        <taxon>Tracheophyta</taxon>
        <taxon>Spermatophyta</taxon>
        <taxon>Magnoliopsida</taxon>
        <taxon>eudicotyledons</taxon>
        <taxon>Gunneridae</taxon>
        <taxon>Pentapetalae</taxon>
        <taxon>rosids</taxon>
        <taxon>fabids</taxon>
        <taxon>Fabales</taxon>
        <taxon>Fabaceae</taxon>
        <taxon>Papilionoideae</taxon>
        <taxon>50 kb inversion clade</taxon>
        <taxon>NPAAA clade</taxon>
        <taxon>Hologalegina</taxon>
        <taxon>IRL clade</taxon>
        <taxon>Trifolieae</taxon>
        <taxon>Medicago</taxon>
    </lineage>
</organism>
<sequence length="92" mass="11141">MVTLLRISDRLAQFGSFGGFSNCKWDTIQLIYFSTVWVLWKERYARIFKNKNDNIHHLLDNIKAQSFDWLKVKYNNLASDNHIWWLNHFNFS</sequence>
<accession>G7J4Y6</accession>
<dbReference type="EnsemblPlants" id="AES72299">
    <property type="protein sequence ID" value="AES72299"/>
    <property type="gene ID" value="MTR_3g088390"/>
</dbReference>
<reference evidence="1 3" key="2">
    <citation type="journal article" date="2014" name="BMC Genomics">
        <title>An improved genome release (version Mt4.0) for the model legume Medicago truncatula.</title>
        <authorList>
            <person name="Tang H."/>
            <person name="Krishnakumar V."/>
            <person name="Bidwell S."/>
            <person name="Rosen B."/>
            <person name="Chan A."/>
            <person name="Zhou S."/>
            <person name="Gentzbittel L."/>
            <person name="Childs K.L."/>
            <person name="Yandell M."/>
            <person name="Gundlach H."/>
            <person name="Mayer K.F."/>
            <person name="Schwartz D.C."/>
            <person name="Town C.D."/>
        </authorList>
    </citation>
    <scope>GENOME REANNOTATION</scope>
    <source>
        <strain evidence="2 3">cv. Jemalong A17</strain>
    </source>
</reference>
<protein>
    <submittedName>
        <fullName evidence="1 2">Uncharacterized protein</fullName>
    </submittedName>
</protein>
<reference evidence="1 3" key="1">
    <citation type="journal article" date="2011" name="Nature">
        <title>The Medicago genome provides insight into the evolution of rhizobial symbioses.</title>
        <authorList>
            <person name="Young N.D."/>
            <person name="Debelle F."/>
            <person name="Oldroyd G.E."/>
            <person name="Geurts R."/>
            <person name="Cannon S.B."/>
            <person name="Udvardi M.K."/>
            <person name="Benedito V.A."/>
            <person name="Mayer K.F."/>
            <person name="Gouzy J."/>
            <person name="Schoof H."/>
            <person name="Van de Peer Y."/>
            <person name="Proost S."/>
            <person name="Cook D.R."/>
            <person name="Meyers B.C."/>
            <person name="Spannagl M."/>
            <person name="Cheung F."/>
            <person name="De Mita S."/>
            <person name="Krishnakumar V."/>
            <person name="Gundlach H."/>
            <person name="Zhou S."/>
            <person name="Mudge J."/>
            <person name="Bharti A.K."/>
            <person name="Murray J.D."/>
            <person name="Naoumkina M.A."/>
            <person name="Rosen B."/>
            <person name="Silverstein K.A."/>
            <person name="Tang H."/>
            <person name="Rombauts S."/>
            <person name="Zhao P.X."/>
            <person name="Zhou P."/>
            <person name="Barbe V."/>
            <person name="Bardou P."/>
            <person name="Bechner M."/>
            <person name="Bellec A."/>
            <person name="Berger A."/>
            <person name="Berges H."/>
            <person name="Bidwell S."/>
            <person name="Bisseling T."/>
            <person name="Choisne N."/>
            <person name="Couloux A."/>
            <person name="Denny R."/>
            <person name="Deshpande S."/>
            <person name="Dai X."/>
            <person name="Doyle J.J."/>
            <person name="Dudez A.M."/>
            <person name="Farmer A.D."/>
            <person name="Fouteau S."/>
            <person name="Franken C."/>
            <person name="Gibelin C."/>
            <person name="Gish J."/>
            <person name="Goldstein S."/>
            <person name="Gonzalez A.J."/>
            <person name="Green P.J."/>
            <person name="Hallab A."/>
            <person name="Hartog M."/>
            <person name="Hua A."/>
            <person name="Humphray S.J."/>
            <person name="Jeong D.H."/>
            <person name="Jing Y."/>
            <person name="Jocker A."/>
            <person name="Kenton S.M."/>
            <person name="Kim D.J."/>
            <person name="Klee K."/>
            <person name="Lai H."/>
            <person name="Lang C."/>
            <person name="Lin S."/>
            <person name="Macmil S.L."/>
            <person name="Magdelenat G."/>
            <person name="Matthews L."/>
            <person name="McCorrison J."/>
            <person name="Monaghan E.L."/>
            <person name="Mun J.H."/>
            <person name="Najar F.Z."/>
            <person name="Nicholson C."/>
            <person name="Noirot C."/>
            <person name="O'Bleness M."/>
            <person name="Paule C.R."/>
            <person name="Poulain J."/>
            <person name="Prion F."/>
            <person name="Qin B."/>
            <person name="Qu C."/>
            <person name="Retzel E.F."/>
            <person name="Riddle C."/>
            <person name="Sallet E."/>
            <person name="Samain S."/>
            <person name="Samson N."/>
            <person name="Sanders I."/>
            <person name="Saurat O."/>
            <person name="Scarpelli C."/>
            <person name="Schiex T."/>
            <person name="Segurens B."/>
            <person name="Severin A.J."/>
            <person name="Sherrier D.J."/>
            <person name="Shi R."/>
            <person name="Sims S."/>
            <person name="Singer S.R."/>
            <person name="Sinharoy S."/>
            <person name="Sterck L."/>
            <person name="Viollet A."/>
            <person name="Wang B.B."/>
            <person name="Wang K."/>
            <person name="Wang M."/>
            <person name="Wang X."/>
            <person name="Warfsmann J."/>
            <person name="Weissenbach J."/>
            <person name="White D.D."/>
            <person name="White J.D."/>
            <person name="Wiley G.B."/>
            <person name="Wincker P."/>
            <person name="Xing Y."/>
            <person name="Yang L."/>
            <person name="Yao Z."/>
            <person name="Ying F."/>
            <person name="Zhai J."/>
            <person name="Zhou L."/>
            <person name="Zuber A."/>
            <person name="Denarie J."/>
            <person name="Dixon R.A."/>
            <person name="May G.D."/>
            <person name="Schwartz D.C."/>
            <person name="Rogers J."/>
            <person name="Quetier F."/>
            <person name="Town C.D."/>
            <person name="Roe B.A."/>
        </authorList>
    </citation>
    <scope>NUCLEOTIDE SEQUENCE [LARGE SCALE GENOMIC DNA]</scope>
    <source>
        <strain evidence="1">A17</strain>
        <strain evidence="2 3">cv. Jemalong A17</strain>
    </source>
</reference>
<dbReference type="EMBL" id="CM001219">
    <property type="protein sequence ID" value="AES72299.1"/>
    <property type="molecule type" value="Genomic_DNA"/>
</dbReference>
<dbReference type="Proteomes" id="UP000002051">
    <property type="component" value="Chromosome 3"/>
</dbReference>
<proteinExistence type="predicted"/>
<keyword evidence="3" id="KW-1185">Reference proteome</keyword>
<dbReference type="AlphaFoldDB" id="G7J4Y6"/>
<dbReference type="HOGENOM" id="CLU_082252_2_0_1"/>
<evidence type="ECO:0000313" key="2">
    <source>
        <dbReference type="EnsemblPlants" id="AES72299"/>
    </source>
</evidence>
<evidence type="ECO:0000313" key="1">
    <source>
        <dbReference type="EMBL" id="AES72299.1"/>
    </source>
</evidence>
<name>G7J4Y6_MEDTR</name>
<gene>
    <name evidence="1" type="ordered locus">MTR_3g088390</name>
</gene>
<reference evidence="2" key="3">
    <citation type="submission" date="2015-04" db="UniProtKB">
        <authorList>
            <consortium name="EnsemblPlants"/>
        </authorList>
    </citation>
    <scope>IDENTIFICATION</scope>
    <source>
        <strain evidence="2">cv. Jemalong A17</strain>
    </source>
</reference>